<dbReference type="RefSeq" id="WP_076647465.1">
    <property type="nucleotide sequence ID" value="NZ_FTPS01000001.1"/>
</dbReference>
<dbReference type="AlphaFoldDB" id="A0A1R3WGJ7"/>
<sequence length="318" mass="35047">MTPRPTDPAPYLTDMPGTQPAGEAFWLRTADGLRIRVAVWRPAQPRGTVLLLPGRTEYIEKYAATADGFRERGLATLVIDWRGQGLSERLLPERRLGHVERFADYQHDLAAALLFAHEQHLPLPWHLLAHSMGGAIGLRALMDGLAVQSCAFTGPMWGIAMPAMLHAFACALTRAASLAGLDHRRAPGTALPPYVERHAFADNTLTSDPEIYAMLRAHVAAHPELGIGGPSLRWLREALCECRGLRARPSPRIPCRVFCGEEERIIDRAAVTERMRRWPGGALEVMAGGRHELLVERPQIRAPLLDRLSALFSGAPDP</sequence>
<dbReference type="EMBL" id="FTPS01000001">
    <property type="protein sequence ID" value="SIT77331.1"/>
    <property type="molecule type" value="Genomic_DNA"/>
</dbReference>
<dbReference type="SUPFAM" id="SSF53474">
    <property type="entry name" value="alpha/beta-Hydrolases"/>
    <property type="match status" value="1"/>
</dbReference>
<dbReference type="Gene3D" id="3.40.50.1820">
    <property type="entry name" value="alpha/beta hydrolase"/>
    <property type="match status" value="1"/>
</dbReference>
<dbReference type="Proteomes" id="UP000192455">
    <property type="component" value="Unassembled WGS sequence"/>
</dbReference>
<dbReference type="STRING" id="515897.SAMN05421849_0716"/>
<evidence type="ECO:0000259" key="1">
    <source>
        <dbReference type="Pfam" id="PF12146"/>
    </source>
</evidence>
<keyword evidence="3" id="KW-1185">Reference proteome</keyword>
<dbReference type="InterPro" id="IPR022742">
    <property type="entry name" value="Hydrolase_4"/>
</dbReference>
<name>A0A1R3WGJ7_9RHOB</name>
<dbReference type="InterPro" id="IPR051044">
    <property type="entry name" value="MAG_DAG_Lipase"/>
</dbReference>
<dbReference type="Pfam" id="PF12146">
    <property type="entry name" value="Hydrolase_4"/>
    <property type="match status" value="1"/>
</dbReference>
<organism evidence="2 3">
    <name type="scientific">Pontibaca methylaminivorans</name>
    <dbReference type="NCBI Taxonomy" id="515897"/>
    <lineage>
        <taxon>Bacteria</taxon>
        <taxon>Pseudomonadati</taxon>
        <taxon>Pseudomonadota</taxon>
        <taxon>Alphaproteobacteria</taxon>
        <taxon>Rhodobacterales</taxon>
        <taxon>Roseobacteraceae</taxon>
        <taxon>Pontibaca</taxon>
    </lineage>
</organism>
<dbReference type="OrthoDB" id="9788260at2"/>
<dbReference type="InterPro" id="IPR029058">
    <property type="entry name" value="AB_hydrolase_fold"/>
</dbReference>
<evidence type="ECO:0000313" key="3">
    <source>
        <dbReference type="Proteomes" id="UP000192455"/>
    </source>
</evidence>
<accession>A0A1R3WGJ7</accession>
<proteinExistence type="predicted"/>
<reference evidence="2 3" key="1">
    <citation type="submission" date="2017-01" db="EMBL/GenBank/DDBJ databases">
        <authorList>
            <person name="Mah S.A."/>
            <person name="Swanson W.J."/>
            <person name="Moy G.W."/>
            <person name="Vacquier V.D."/>
        </authorList>
    </citation>
    <scope>NUCLEOTIDE SEQUENCE [LARGE SCALE GENOMIC DNA]</scope>
    <source>
        <strain evidence="2 3">DSM 21219</strain>
    </source>
</reference>
<dbReference type="PANTHER" id="PTHR11614">
    <property type="entry name" value="PHOSPHOLIPASE-RELATED"/>
    <property type="match status" value="1"/>
</dbReference>
<protein>
    <submittedName>
        <fullName evidence="2">Lysophospholipase</fullName>
    </submittedName>
</protein>
<evidence type="ECO:0000313" key="2">
    <source>
        <dbReference type="EMBL" id="SIT77331.1"/>
    </source>
</evidence>
<gene>
    <name evidence="2" type="ORF">SAMN05421849_0716</name>
</gene>
<feature type="domain" description="Serine aminopeptidase S33" evidence="1">
    <location>
        <begin position="44"/>
        <end position="297"/>
    </location>
</feature>